<evidence type="ECO:0000256" key="1">
    <source>
        <dbReference type="ARBA" id="ARBA00000830"/>
    </source>
</evidence>
<dbReference type="InterPro" id="IPR050155">
    <property type="entry name" value="HAD-like_hydrolase_sf"/>
</dbReference>
<dbReference type="InterPro" id="IPR036412">
    <property type="entry name" value="HAD-like_sf"/>
</dbReference>
<evidence type="ECO:0000256" key="2">
    <source>
        <dbReference type="ARBA" id="ARBA00004818"/>
    </source>
</evidence>
<accession>A0A917DB57</accession>
<reference evidence="5" key="1">
    <citation type="journal article" date="2014" name="Int. J. Syst. Evol. Microbiol.">
        <title>Complete genome sequence of Corynebacterium casei LMG S-19264T (=DSM 44701T), isolated from a smear-ripened cheese.</title>
        <authorList>
            <consortium name="US DOE Joint Genome Institute (JGI-PGF)"/>
            <person name="Walter F."/>
            <person name="Albersmeier A."/>
            <person name="Kalinowski J."/>
            <person name="Ruckert C."/>
        </authorList>
    </citation>
    <scope>NUCLEOTIDE SEQUENCE</scope>
    <source>
        <strain evidence="5">CGMCC 1.15493</strain>
    </source>
</reference>
<evidence type="ECO:0000256" key="3">
    <source>
        <dbReference type="ARBA" id="ARBA00006171"/>
    </source>
</evidence>
<dbReference type="SFLD" id="SFLDG01129">
    <property type="entry name" value="C1.5:_HAD__Beta-PGM__Phosphata"/>
    <property type="match status" value="1"/>
</dbReference>
<dbReference type="Gene3D" id="1.10.150.240">
    <property type="entry name" value="Putative phosphatase, domain 2"/>
    <property type="match status" value="1"/>
</dbReference>
<keyword evidence="6" id="KW-1185">Reference proteome</keyword>
<protein>
    <recommendedName>
        <fullName evidence="4">phosphoglycolate phosphatase</fullName>
        <ecNumber evidence="4">3.1.3.18</ecNumber>
    </recommendedName>
</protein>
<dbReference type="SFLD" id="SFLDS00003">
    <property type="entry name" value="Haloacid_Dehalogenase"/>
    <property type="match status" value="1"/>
</dbReference>
<dbReference type="InterPro" id="IPR006439">
    <property type="entry name" value="HAD-SF_hydro_IA"/>
</dbReference>
<dbReference type="Pfam" id="PF00702">
    <property type="entry name" value="Hydrolase"/>
    <property type="match status" value="1"/>
</dbReference>
<dbReference type="GO" id="GO:0006281">
    <property type="term" value="P:DNA repair"/>
    <property type="evidence" value="ECO:0007669"/>
    <property type="project" value="TreeGrafter"/>
</dbReference>
<evidence type="ECO:0000313" key="5">
    <source>
        <dbReference type="EMBL" id="GGD21413.1"/>
    </source>
</evidence>
<name>A0A917DB57_9HYPH</name>
<dbReference type="RefSeq" id="WP_188851103.1">
    <property type="nucleotide sequence ID" value="NZ_BMJJ01000005.1"/>
</dbReference>
<dbReference type="NCBIfam" id="TIGR01549">
    <property type="entry name" value="HAD-SF-IA-v1"/>
    <property type="match status" value="1"/>
</dbReference>
<dbReference type="SUPFAM" id="SSF56784">
    <property type="entry name" value="HAD-like"/>
    <property type="match status" value="1"/>
</dbReference>
<dbReference type="InterPro" id="IPR023198">
    <property type="entry name" value="PGP-like_dom2"/>
</dbReference>
<evidence type="ECO:0000313" key="6">
    <source>
        <dbReference type="Proteomes" id="UP000613160"/>
    </source>
</evidence>
<dbReference type="EMBL" id="BMJJ01000005">
    <property type="protein sequence ID" value="GGD21413.1"/>
    <property type="molecule type" value="Genomic_DNA"/>
</dbReference>
<gene>
    <name evidence="5" type="ORF">GCM10011335_25410</name>
</gene>
<comment type="pathway">
    <text evidence="2">Organic acid metabolism; glycolate biosynthesis; glycolate from 2-phosphoglycolate: step 1/1.</text>
</comment>
<comment type="similarity">
    <text evidence="3">Belongs to the HAD-like hydrolase superfamily. CbbY/CbbZ/Gph/YieH family.</text>
</comment>
<dbReference type="GO" id="GO:0008967">
    <property type="term" value="F:phosphoglycolate phosphatase activity"/>
    <property type="evidence" value="ECO:0007669"/>
    <property type="project" value="UniProtKB-EC"/>
</dbReference>
<reference evidence="5" key="2">
    <citation type="submission" date="2020-09" db="EMBL/GenBank/DDBJ databases">
        <authorList>
            <person name="Sun Q."/>
            <person name="Zhou Y."/>
        </authorList>
    </citation>
    <scope>NUCLEOTIDE SEQUENCE</scope>
    <source>
        <strain evidence="5">CGMCC 1.15493</strain>
    </source>
</reference>
<comment type="catalytic activity">
    <reaction evidence="1">
        <text>2-phosphoglycolate + H2O = glycolate + phosphate</text>
        <dbReference type="Rhea" id="RHEA:14369"/>
        <dbReference type="ChEBI" id="CHEBI:15377"/>
        <dbReference type="ChEBI" id="CHEBI:29805"/>
        <dbReference type="ChEBI" id="CHEBI:43474"/>
        <dbReference type="ChEBI" id="CHEBI:58033"/>
        <dbReference type="EC" id="3.1.3.18"/>
    </reaction>
</comment>
<dbReference type="Gene3D" id="3.40.50.1000">
    <property type="entry name" value="HAD superfamily/HAD-like"/>
    <property type="match status" value="1"/>
</dbReference>
<organism evidence="5 6">
    <name type="scientific">Aureimonas glaciei</name>
    <dbReference type="NCBI Taxonomy" id="1776957"/>
    <lineage>
        <taxon>Bacteria</taxon>
        <taxon>Pseudomonadati</taxon>
        <taxon>Pseudomonadota</taxon>
        <taxon>Alphaproteobacteria</taxon>
        <taxon>Hyphomicrobiales</taxon>
        <taxon>Aurantimonadaceae</taxon>
        <taxon>Aureimonas</taxon>
    </lineage>
</organism>
<proteinExistence type="inferred from homology"/>
<dbReference type="GO" id="GO:0005829">
    <property type="term" value="C:cytosol"/>
    <property type="evidence" value="ECO:0007669"/>
    <property type="project" value="TreeGrafter"/>
</dbReference>
<dbReference type="PANTHER" id="PTHR43434:SF1">
    <property type="entry name" value="PHOSPHOGLYCOLATE PHOSPHATASE"/>
    <property type="match status" value="1"/>
</dbReference>
<dbReference type="AlphaFoldDB" id="A0A917DB57"/>
<dbReference type="PANTHER" id="PTHR43434">
    <property type="entry name" value="PHOSPHOGLYCOLATE PHOSPHATASE"/>
    <property type="match status" value="1"/>
</dbReference>
<sequence length="242" mass="24522">MSPIAGILFDKDGTLLDFVATWGPATEAVIEALCDGDRESMADMAASAGFLPESLGFTEESPIIAGATDDFAPAWAARLGLAYDAAFAARVNALYRAHSLRSLVFYDDVAPVLASLAAQGIALGLATNDSERTARAHLAAMGVEASFGFVAGYDSGFGAKPGPGMVLAFADHLGVAPGAIALVGDSAHDMQAARAAGATAIGIARTDAASLALGTLPDAVVVGLDELHFWLSQRTAAAPSAV</sequence>
<dbReference type="Proteomes" id="UP000613160">
    <property type="component" value="Unassembled WGS sequence"/>
</dbReference>
<evidence type="ECO:0000256" key="4">
    <source>
        <dbReference type="ARBA" id="ARBA00013078"/>
    </source>
</evidence>
<dbReference type="InterPro" id="IPR023214">
    <property type="entry name" value="HAD_sf"/>
</dbReference>
<dbReference type="EC" id="3.1.3.18" evidence="4"/>
<comment type="caution">
    <text evidence="5">The sequence shown here is derived from an EMBL/GenBank/DDBJ whole genome shotgun (WGS) entry which is preliminary data.</text>
</comment>